<accession>A0A0T5VPQ1</accession>
<sequence length="421" mass="47699">MLKRINWSAIFTGFAWLIGLAGVVVLLSFINVKKQTVKCTDVKILIPGADNFIEREEIDAILKEDQGVLLGRNLENINIHKIEKKLQSNPYIGFAKVYVDMDGVLHIEVKQRQPILRILNENGQDFYIDNDGLKMPISSNFTANVLVATGHITEVFGSRVDTLHTQLARDLYKTAQYIKQDTLWDSQIEQIVVDQKNDIELIPRVGNQRIVLGNADSLEKKMKNLLLFYKKAMPQVGWDTYKTINIKYTNQIVCEKRDSTELGKKAKTISAADSLRIQRNVTDSLINSTIVAAMDDRPEADEAEKETPKREAPKKPEAKKVEPKKVEVPKVEAKKPEPKKAEVKKETPKKTAPAKTEVKKPAVAQATKPKETKPADKKEKPKQTVTTQPKPAKSEAQLKKEKEAREKEIRALEKQYKTQQN</sequence>
<evidence type="ECO:0000313" key="3">
    <source>
        <dbReference type="EMBL" id="KRT15789.1"/>
    </source>
</evidence>
<comment type="caution">
    <text evidence="3">The sequence shown here is derived from an EMBL/GenBank/DDBJ whole genome shotgun (WGS) entry which is preliminary data.</text>
</comment>
<keyword evidence="2" id="KW-0812">Transmembrane</keyword>
<dbReference type="EMBL" id="LMZQ01000007">
    <property type="protein sequence ID" value="KRT15789.1"/>
    <property type="molecule type" value="Genomic_DNA"/>
</dbReference>
<dbReference type="Proteomes" id="UP000051950">
    <property type="component" value="Unassembled WGS sequence"/>
</dbReference>
<organism evidence="3 4">
    <name type="scientific">Pedobacter ginsenosidimutans</name>
    <dbReference type="NCBI Taxonomy" id="687842"/>
    <lineage>
        <taxon>Bacteria</taxon>
        <taxon>Pseudomonadati</taxon>
        <taxon>Bacteroidota</taxon>
        <taxon>Sphingobacteriia</taxon>
        <taxon>Sphingobacteriales</taxon>
        <taxon>Sphingobacteriaceae</taxon>
        <taxon>Pedobacter</taxon>
    </lineage>
</organism>
<keyword evidence="2" id="KW-0472">Membrane</keyword>
<feature type="compositionally biased region" description="Basic and acidic residues" evidence="1">
    <location>
        <begin position="368"/>
        <end position="382"/>
    </location>
</feature>
<evidence type="ECO:0000313" key="4">
    <source>
        <dbReference type="Proteomes" id="UP000051950"/>
    </source>
</evidence>
<gene>
    <name evidence="3" type="ORF">ASU31_12450</name>
</gene>
<keyword evidence="2" id="KW-1133">Transmembrane helix</keyword>
<dbReference type="STRING" id="687842.ASU31_12450"/>
<feature type="transmembrane region" description="Helical" evidence="2">
    <location>
        <begin position="7"/>
        <end position="30"/>
    </location>
</feature>
<reference evidence="3 4" key="1">
    <citation type="submission" date="2015-11" db="EMBL/GenBank/DDBJ databases">
        <title>Sequence of Pedobacter ginsenosidimutans.</title>
        <authorList>
            <person name="Carson E."/>
            <person name="Keyser V."/>
            <person name="Newman J."/>
            <person name="Miller J."/>
        </authorList>
    </citation>
    <scope>NUCLEOTIDE SEQUENCE [LARGE SCALE GENOMIC DNA]</scope>
    <source>
        <strain evidence="3 4">KACC 14530</strain>
    </source>
</reference>
<feature type="region of interest" description="Disordered" evidence="1">
    <location>
        <begin position="292"/>
        <end position="421"/>
    </location>
</feature>
<keyword evidence="3" id="KW-0131">Cell cycle</keyword>
<dbReference type="OrthoDB" id="1466667at2"/>
<keyword evidence="3" id="KW-0132">Cell division</keyword>
<dbReference type="GO" id="GO:0051301">
    <property type="term" value="P:cell division"/>
    <property type="evidence" value="ECO:0007669"/>
    <property type="project" value="UniProtKB-KW"/>
</dbReference>
<feature type="compositionally biased region" description="Basic and acidic residues" evidence="1">
    <location>
        <begin position="392"/>
        <end position="421"/>
    </location>
</feature>
<evidence type="ECO:0000256" key="2">
    <source>
        <dbReference type="SAM" id="Phobius"/>
    </source>
</evidence>
<proteinExistence type="predicted"/>
<feature type="compositionally biased region" description="Basic and acidic residues" evidence="1">
    <location>
        <begin position="305"/>
        <end position="349"/>
    </location>
</feature>
<evidence type="ECO:0000256" key="1">
    <source>
        <dbReference type="SAM" id="MobiDB-lite"/>
    </source>
</evidence>
<dbReference type="RefSeq" id="WP_057932620.1">
    <property type="nucleotide sequence ID" value="NZ_LMZQ01000007.1"/>
</dbReference>
<name>A0A0T5VPQ1_9SPHI</name>
<dbReference type="AlphaFoldDB" id="A0A0T5VPQ1"/>
<protein>
    <submittedName>
        <fullName evidence="3">Cell division protein FtsQ</fullName>
    </submittedName>
</protein>
<keyword evidence="4" id="KW-1185">Reference proteome</keyword>